<dbReference type="HOGENOM" id="CLU_052299_1_0_9"/>
<accession>F4LU28</accession>
<gene>
    <name evidence="1 4" type="primary">sfsA</name>
    <name evidence="4" type="ordered locus">TEPIRE1_0390</name>
</gene>
<protein>
    <recommendedName>
        <fullName evidence="1">Sugar fermentation stimulation protein homolog</fullName>
    </recommendedName>
</protein>
<dbReference type="RefSeq" id="WP_013777477.1">
    <property type="nucleotide sequence ID" value="NC_015519.1"/>
</dbReference>
<dbReference type="PATRIC" id="fig|1209989.3.peg.409"/>
<dbReference type="Gene3D" id="2.40.50.580">
    <property type="match status" value="1"/>
</dbReference>
<dbReference type="AlphaFoldDB" id="F4LU28"/>
<dbReference type="KEGG" id="tae:TepiRe1_0390"/>
<feature type="domain" description="SfsA N-terminal OB" evidence="3">
    <location>
        <begin position="12"/>
        <end position="77"/>
    </location>
</feature>
<proteinExistence type="inferred from homology"/>
<dbReference type="FunFam" id="2.40.50.580:FF:000002">
    <property type="entry name" value="Sugar fermentation stimulation protein homolog"/>
    <property type="match status" value="1"/>
</dbReference>
<dbReference type="Pfam" id="PF17746">
    <property type="entry name" value="SfsA_N"/>
    <property type="match status" value="1"/>
</dbReference>
<feature type="domain" description="Sugar fermentation stimulation protein C-terminal" evidence="2">
    <location>
        <begin position="80"/>
        <end position="214"/>
    </location>
</feature>
<dbReference type="InterPro" id="IPR040452">
    <property type="entry name" value="SfsA_C"/>
</dbReference>
<dbReference type="PANTHER" id="PTHR30545:SF2">
    <property type="entry name" value="SUGAR FERMENTATION STIMULATION PROTEIN A"/>
    <property type="match status" value="1"/>
</dbReference>
<sequence length="226" mass="26113">MFYKNIKQAKFINRPNRFIANIEIEGRNEVCHVKNTGRCKELLIPNATVFVQEHDNNTRKTKYDLISVYKGDRLINIDSQAPNKIFHQWMMDSDLFKDISFIKPETRYKNSRFDFYVETANAKTFVEVKGVTLEKNGVALFPDAPTERGVKHINELIDSISDGYDAWIAFIIQMKDVTYFTPNINTHKAFGDALIDAKRHSVNIVALDCDVTKNSIKARDFVEVRL</sequence>
<evidence type="ECO:0000256" key="1">
    <source>
        <dbReference type="HAMAP-Rule" id="MF_00095"/>
    </source>
</evidence>
<organism evidence="4 5">
    <name type="scientific">Tepidanaerobacter acetatoxydans (strain DSM 21804 / JCM 16047 / Re1)</name>
    <dbReference type="NCBI Taxonomy" id="1209989"/>
    <lineage>
        <taxon>Bacteria</taxon>
        <taxon>Bacillati</taxon>
        <taxon>Bacillota</taxon>
        <taxon>Clostridia</taxon>
        <taxon>Thermosediminibacterales</taxon>
        <taxon>Tepidanaerobacteraceae</taxon>
        <taxon>Tepidanaerobacter</taxon>
    </lineage>
</organism>
<reference evidence="5" key="1">
    <citation type="journal article" date="2013" name="Genome Announc.">
        <title>First genome sequence of a syntrophic acetate-oxidizing bacterium, Tepidanaerobacter acetatoxydans strain Re1.</title>
        <authorList>
            <person name="Manzoor S."/>
            <person name="Bongcam-Rudloff E."/>
            <person name="Schnurer A."/>
            <person name="Muller B."/>
        </authorList>
    </citation>
    <scope>NUCLEOTIDE SEQUENCE [LARGE SCALE GENOMIC DNA]</scope>
    <source>
        <strain evidence="5">Re1</strain>
    </source>
</reference>
<accession>L0RXY6</accession>
<dbReference type="KEGG" id="tep:TepRe1_0351"/>
<comment type="similarity">
    <text evidence="1">Belongs to the SfsA family.</text>
</comment>
<name>F4LU28_TEPAE</name>
<dbReference type="Gene3D" id="3.40.1350.60">
    <property type="match status" value="1"/>
</dbReference>
<dbReference type="Proteomes" id="UP000010802">
    <property type="component" value="Chromosome"/>
</dbReference>
<dbReference type="OrthoDB" id="9802365at2"/>
<dbReference type="InterPro" id="IPR005224">
    <property type="entry name" value="SfsA"/>
</dbReference>
<dbReference type="GO" id="GO:0003677">
    <property type="term" value="F:DNA binding"/>
    <property type="evidence" value="ECO:0007669"/>
    <property type="project" value="InterPro"/>
</dbReference>
<dbReference type="PANTHER" id="PTHR30545">
    <property type="entry name" value="SUGAR FERMENTATION STIMULATION PROTEIN A"/>
    <property type="match status" value="1"/>
</dbReference>
<dbReference type="CDD" id="cd22359">
    <property type="entry name" value="SfsA-like_bacterial"/>
    <property type="match status" value="1"/>
</dbReference>
<keyword evidence="5" id="KW-1185">Reference proteome</keyword>
<dbReference type="NCBIfam" id="TIGR00230">
    <property type="entry name" value="sfsA"/>
    <property type="match status" value="1"/>
</dbReference>
<dbReference type="HAMAP" id="MF_00095">
    <property type="entry name" value="SfsA"/>
    <property type="match status" value="1"/>
</dbReference>
<dbReference type="STRING" id="1209989.TepRe1_0351"/>
<dbReference type="EMBL" id="HF563609">
    <property type="protein sequence ID" value="CCP25069.1"/>
    <property type="molecule type" value="Genomic_DNA"/>
</dbReference>
<evidence type="ECO:0000259" key="2">
    <source>
        <dbReference type="Pfam" id="PF03749"/>
    </source>
</evidence>
<evidence type="ECO:0000313" key="4">
    <source>
        <dbReference type="EMBL" id="CCP25069.1"/>
    </source>
</evidence>
<dbReference type="eggNOG" id="COG1489">
    <property type="taxonomic scope" value="Bacteria"/>
</dbReference>
<evidence type="ECO:0000313" key="5">
    <source>
        <dbReference type="Proteomes" id="UP000010802"/>
    </source>
</evidence>
<dbReference type="InterPro" id="IPR041465">
    <property type="entry name" value="SfsA_N"/>
</dbReference>
<dbReference type="Pfam" id="PF03749">
    <property type="entry name" value="SfsA"/>
    <property type="match status" value="1"/>
</dbReference>
<evidence type="ECO:0000259" key="3">
    <source>
        <dbReference type="Pfam" id="PF17746"/>
    </source>
</evidence>